<dbReference type="HOGENOM" id="CLU_3380911_0_0_5"/>
<proteinExistence type="predicted"/>
<dbReference type="EMBL" id="CP000888">
    <property type="protein sequence ID" value="ACD73973.1"/>
    <property type="molecule type" value="Genomic_DNA"/>
</dbReference>
<reference evidence="1 2" key="1">
    <citation type="journal article" date="2008" name="PLoS ONE">
        <title>Genome sequence of Brucella abortus vaccine strain S19 compared to virulent strains yields candidate virulence genes.</title>
        <authorList>
            <person name="Crasta O.R."/>
            <person name="Folkerts O."/>
            <person name="Fei Z."/>
            <person name="Mane S.P."/>
            <person name="Evans C."/>
            <person name="Martino-Catt S."/>
            <person name="Bricker B."/>
            <person name="Yu G."/>
            <person name="Du L."/>
            <person name="Sobral B.W."/>
        </authorList>
    </citation>
    <scope>NUCLEOTIDE SEQUENCE [LARGE SCALE GENOMIC DNA]</scope>
    <source>
        <strain evidence="1 2">S19</strain>
    </source>
</reference>
<evidence type="ECO:0000313" key="2">
    <source>
        <dbReference type="Proteomes" id="UP000002565"/>
    </source>
</evidence>
<sequence>MWSCRLLPNYDEWSDFFMPMEGFWPLIGPFPEKILVGQ</sequence>
<evidence type="ECO:0000313" key="1">
    <source>
        <dbReference type="EMBL" id="ACD73973.1"/>
    </source>
</evidence>
<name>A0A0F6AUG3_BRUA1</name>
<organism evidence="1 2">
    <name type="scientific">Brucella abortus (strain S19)</name>
    <dbReference type="NCBI Taxonomy" id="430066"/>
    <lineage>
        <taxon>Bacteria</taxon>
        <taxon>Pseudomonadati</taxon>
        <taxon>Pseudomonadota</taxon>
        <taxon>Alphaproteobacteria</taxon>
        <taxon>Hyphomicrobiales</taxon>
        <taxon>Brucellaceae</taxon>
        <taxon>Brucella/Ochrobactrum group</taxon>
        <taxon>Brucella</taxon>
    </lineage>
</organism>
<dbReference type="Proteomes" id="UP000002565">
    <property type="component" value="Chromosome 2"/>
</dbReference>
<protein>
    <submittedName>
        <fullName evidence="1">Uncharacterized protein</fullName>
    </submittedName>
</protein>
<gene>
    <name evidence="1" type="ordered locus">BAbS19_II04770</name>
</gene>
<dbReference type="AlphaFoldDB" id="A0A0F6AUG3"/>
<dbReference type="KEGG" id="bmc:BAbS19_II04770"/>
<accession>A0A0F6AUG3</accession>